<sequence length="73" mass="8255">MQTALSVLGYMIFTENPAMRPSRDKQTRFITTQAEKIDDDLHGYIVSNPVQSMKKAQGRLQIKMQTALSVLVI</sequence>
<dbReference type="AlphaFoldDB" id="A0A5P3MUJ3"/>
<evidence type="ECO:0000313" key="1">
    <source>
        <dbReference type="EMBL" id="QEY24735.1"/>
    </source>
</evidence>
<dbReference type="Proteomes" id="UP000325536">
    <property type="component" value="Chromosome"/>
</dbReference>
<reference evidence="1 2" key="1">
    <citation type="submission" date="2018-08" db="EMBL/GenBank/DDBJ databases">
        <title>Neisseria animalis ATCC 49930 complete genome.</title>
        <authorList>
            <person name="Veseli I.A."/>
            <person name="Mascarenhas dos Santos A.C."/>
            <person name="Buttler R."/>
            <person name="Pombert J.-F."/>
        </authorList>
    </citation>
    <scope>NUCLEOTIDE SEQUENCE [LARGE SCALE GENOMIC DNA]</scope>
    <source>
        <strain evidence="1 2">ATCC 49930</strain>
    </source>
</reference>
<proteinExistence type="predicted"/>
<organism evidence="1 2">
    <name type="scientific">Neisseria animalis</name>
    <dbReference type="NCBI Taxonomy" id="492"/>
    <lineage>
        <taxon>Bacteria</taxon>
        <taxon>Pseudomonadati</taxon>
        <taxon>Pseudomonadota</taxon>
        <taxon>Betaproteobacteria</taxon>
        <taxon>Neisseriales</taxon>
        <taxon>Neisseriaceae</taxon>
        <taxon>Neisseria</taxon>
    </lineage>
</organism>
<accession>A0A5P3MUJ3</accession>
<dbReference type="EMBL" id="CP031699">
    <property type="protein sequence ID" value="QEY24735.1"/>
    <property type="molecule type" value="Genomic_DNA"/>
</dbReference>
<keyword evidence="2" id="KW-1185">Reference proteome</keyword>
<protein>
    <submittedName>
        <fullName evidence="1">Uncharacterized protein</fullName>
    </submittedName>
</protein>
<name>A0A5P3MUJ3_NEIAN</name>
<dbReference type="KEGG" id="naq:D0T90_09905"/>
<gene>
    <name evidence="1" type="ORF">D0T90_09905</name>
</gene>
<evidence type="ECO:0000313" key="2">
    <source>
        <dbReference type="Proteomes" id="UP000325536"/>
    </source>
</evidence>